<dbReference type="Gene3D" id="2.40.30.10">
    <property type="entry name" value="Translation factors"/>
    <property type="match status" value="1"/>
</dbReference>
<dbReference type="InterPro" id="IPR001433">
    <property type="entry name" value="OxRdtase_FAD/NAD-bd"/>
</dbReference>
<comment type="cofactor">
    <cofactor evidence="1">
        <name>FAD</name>
        <dbReference type="ChEBI" id="CHEBI:57692"/>
    </cofactor>
</comment>
<name>A0A372EG33_9BURK</name>
<dbReference type="PRINTS" id="PR00410">
    <property type="entry name" value="PHEHYDRXLASE"/>
</dbReference>
<dbReference type="SUPFAM" id="SSF52343">
    <property type="entry name" value="Ferredoxin reductase-like, C-terminal NADP-linked domain"/>
    <property type="match status" value="1"/>
</dbReference>
<dbReference type="InterPro" id="IPR012675">
    <property type="entry name" value="Beta-grasp_dom_sf"/>
</dbReference>
<accession>A0A372EG33</accession>
<dbReference type="InterPro" id="IPR017938">
    <property type="entry name" value="Riboflavin_synthase-like_b-brl"/>
</dbReference>
<dbReference type="InterPro" id="IPR006058">
    <property type="entry name" value="2Fe2S_fd_BS"/>
</dbReference>
<dbReference type="AlphaFoldDB" id="A0A372EG33"/>
<dbReference type="Pfam" id="PF00111">
    <property type="entry name" value="Fer2"/>
    <property type="match status" value="1"/>
</dbReference>
<dbReference type="EMBL" id="QVLS01000012">
    <property type="protein sequence ID" value="RFP77260.1"/>
    <property type="molecule type" value="Genomic_DNA"/>
</dbReference>
<dbReference type="Proteomes" id="UP000261931">
    <property type="component" value="Unassembled WGS sequence"/>
</dbReference>
<keyword evidence="6" id="KW-1185">Reference proteome</keyword>
<dbReference type="CDD" id="cd00207">
    <property type="entry name" value="fer2"/>
    <property type="match status" value="1"/>
</dbReference>
<dbReference type="Gene3D" id="3.10.20.30">
    <property type="match status" value="1"/>
</dbReference>
<dbReference type="PROSITE" id="PS51384">
    <property type="entry name" value="FAD_FR"/>
    <property type="match status" value="1"/>
</dbReference>
<dbReference type="InterPro" id="IPR036010">
    <property type="entry name" value="2Fe-2S_ferredoxin-like_sf"/>
</dbReference>
<reference evidence="5 6" key="1">
    <citation type="submission" date="2018-08" db="EMBL/GenBank/DDBJ databases">
        <title>Hydrogenophaga sp. LA-38 isolated from sludge.</title>
        <authorList>
            <person name="Im W.-T."/>
        </authorList>
    </citation>
    <scope>NUCLEOTIDE SEQUENCE [LARGE SCALE GENOMIC DNA]</scope>
    <source>
        <strain evidence="5 6">LA-38</strain>
    </source>
</reference>
<evidence type="ECO:0000259" key="3">
    <source>
        <dbReference type="PROSITE" id="PS51085"/>
    </source>
</evidence>
<dbReference type="PROSITE" id="PS51085">
    <property type="entry name" value="2FE2S_FER_2"/>
    <property type="match status" value="1"/>
</dbReference>
<dbReference type="InterPro" id="IPR050415">
    <property type="entry name" value="MRET"/>
</dbReference>
<comment type="caution">
    <text evidence="5">The sequence shown here is derived from an EMBL/GenBank/DDBJ whole genome shotgun (WGS) entry which is preliminary data.</text>
</comment>
<protein>
    <submittedName>
        <fullName evidence="5">Oxidoreductase</fullName>
    </submittedName>
</protein>
<keyword evidence="2" id="KW-0411">Iron-sulfur</keyword>
<dbReference type="Pfam" id="PF00175">
    <property type="entry name" value="NAD_binding_1"/>
    <property type="match status" value="1"/>
</dbReference>
<evidence type="ECO:0000259" key="4">
    <source>
        <dbReference type="PROSITE" id="PS51384"/>
    </source>
</evidence>
<feature type="domain" description="2Fe-2S ferredoxin-type" evidence="3">
    <location>
        <begin position="3"/>
        <end position="88"/>
    </location>
</feature>
<dbReference type="CDD" id="cd06189">
    <property type="entry name" value="flavin_oxioreductase"/>
    <property type="match status" value="1"/>
</dbReference>
<keyword evidence="2" id="KW-0479">Metal-binding</keyword>
<dbReference type="PANTHER" id="PTHR47354:SF5">
    <property type="entry name" value="PROTEIN RFBI"/>
    <property type="match status" value="1"/>
</dbReference>
<organism evidence="5 6">
    <name type="scientific">Hydrogenophaga borbori</name>
    <dbReference type="NCBI Taxonomy" id="2294117"/>
    <lineage>
        <taxon>Bacteria</taxon>
        <taxon>Pseudomonadati</taxon>
        <taxon>Pseudomonadota</taxon>
        <taxon>Betaproteobacteria</taxon>
        <taxon>Burkholderiales</taxon>
        <taxon>Comamonadaceae</taxon>
        <taxon>Hydrogenophaga</taxon>
    </lineage>
</organism>
<dbReference type="SUPFAM" id="SSF54292">
    <property type="entry name" value="2Fe-2S ferredoxin-like"/>
    <property type="match status" value="1"/>
</dbReference>
<dbReference type="PROSITE" id="PS00197">
    <property type="entry name" value="2FE2S_FER_1"/>
    <property type="match status" value="1"/>
</dbReference>
<dbReference type="GO" id="GO:0016491">
    <property type="term" value="F:oxidoreductase activity"/>
    <property type="evidence" value="ECO:0007669"/>
    <property type="project" value="InterPro"/>
</dbReference>
<evidence type="ECO:0000313" key="6">
    <source>
        <dbReference type="Proteomes" id="UP000261931"/>
    </source>
</evidence>
<evidence type="ECO:0000313" key="5">
    <source>
        <dbReference type="EMBL" id="RFP77260.1"/>
    </source>
</evidence>
<keyword evidence="2" id="KW-0001">2Fe-2S</keyword>
<dbReference type="PANTHER" id="PTHR47354">
    <property type="entry name" value="NADH OXIDOREDUCTASE HCR"/>
    <property type="match status" value="1"/>
</dbReference>
<keyword evidence="2" id="KW-0408">Iron</keyword>
<dbReference type="Pfam" id="PF00970">
    <property type="entry name" value="FAD_binding_6"/>
    <property type="match status" value="1"/>
</dbReference>
<dbReference type="RefSeq" id="WP_116960472.1">
    <property type="nucleotide sequence ID" value="NZ_QVLS01000012.1"/>
</dbReference>
<dbReference type="InterPro" id="IPR001041">
    <property type="entry name" value="2Fe-2S_ferredoxin-type"/>
</dbReference>
<gene>
    <name evidence="5" type="ORF">DY262_18055</name>
</gene>
<evidence type="ECO:0000256" key="1">
    <source>
        <dbReference type="ARBA" id="ARBA00001974"/>
    </source>
</evidence>
<feature type="domain" description="FAD-binding FR-type" evidence="4">
    <location>
        <begin position="95"/>
        <end position="194"/>
    </location>
</feature>
<dbReference type="SUPFAM" id="SSF63380">
    <property type="entry name" value="Riboflavin synthase domain-like"/>
    <property type="match status" value="1"/>
</dbReference>
<proteinExistence type="predicted"/>
<dbReference type="InterPro" id="IPR039261">
    <property type="entry name" value="FNR_nucleotide-bd"/>
</dbReference>
<dbReference type="InterPro" id="IPR017927">
    <property type="entry name" value="FAD-bd_FR_type"/>
</dbReference>
<dbReference type="Gene3D" id="3.40.50.80">
    <property type="entry name" value="Nucleotide-binding domain of ferredoxin-NADP reductase (FNR) module"/>
    <property type="match status" value="1"/>
</dbReference>
<dbReference type="GO" id="GO:0051537">
    <property type="term" value="F:2 iron, 2 sulfur cluster binding"/>
    <property type="evidence" value="ECO:0007669"/>
    <property type="project" value="UniProtKB-KW"/>
</dbReference>
<evidence type="ECO:0000256" key="2">
    <source>
        <dbReference type="ARBA" id="ARBA00022714"/>
    </source>
</evidence>
<sequence>MSHQIRIVGSDVCFGCEPGETILDAALKAGIEMPYSCRKGVCGNCAARVEGGDFERGTVSAEATPPGQELLCQCRPRADLAIAPSSWRRLEPGARKRLQLKVYRNTLAAPDVSLLQLRLPAGQRAKFRAGQYLQVQLPDGERRSYSMANPPHESDGVQLHVRHVAGGRFSALVADLQPGDLLDVELPFGQVDLDPEAGGPLLCVCGGTGFAPVKSLLDDLAKRKSARSVTLIWGARDRAGLYLLEHTAKWARALPNWRFVAALEDGAEAKALGAFHGRVDAAVRALASELPRGGEVYCCGAPPMVSAVRAACVDAMQLPAERFHADIFVPGPAG</sequence>
<dbReference type="InterPro" id="IPR008333">
    <property type="entry name" value="Cbr1-like_FAD-bd_dom"/>
</dbReference>